<reference evidence="1 2" key="1">
    <citation type="submission" date="2018-07" db="EMBL/GenBank/DDBJ databases">
        <title>Complete genome sequence of a Pseudomonas plecoglossicida strain pathogenic to the marine fish, Larimichthys crocea.</title>
        <authorList>
            <person name="Tao Z."/>
        </authorList>
    </citation>
    <scope>NUCLEOTIDE SEQUENCE [LARGE SCALE GENOMIC DNA]</scope>
    <source>
        <strain evidence="1 2">XSDHY-P</strain>
    </source>
</reference>
<gene>
    <name evidence="1" type="ORF">DVB73_08115</name>
</gene>
<proteinExistence type="predicted"/>
<evidence type="ECO:0000313" key="2">
    <source>
        <dbReference type="Proteomes" id="UP000256503"/>
    </source>
</evidence>
<organism evidence="1 2">
    <name type="scientific">Pseudomonas plecoglossicida</name>
    <dbReference type="NCBI Taxonomy" id="70775"/>
    <lineage>
        <taxon>Bacteria</taxon>
        <taxon>Pseudomonadati</taxon>
        <taxon>Pseudomonadota</taxon>
        <taxon>Gammaproteobacteria</taxon>
        <taxon>Pseudomonadales</taxon>
        <taxon>Pseudomonadaceae</taxon>
        <taxon>Pseudomonas</taxon>
    </lineage>
</organism>
<dbReference type="AlphaFoldDB" id="A0AAD0VS41"/>
<protein>
    <submittedName>
        <fullName evidence="1">Uncharacterized protein</fullName>
    </submittedName>
</protein>
<dbReference type="RefSeq" id="WP_016393050.1">
    <property type="nucleotide sequence ID" value="NZ_BSOM01000007.1"/>
</dbReference>
<dbReference type="EMBL" id="CP031146">
    <property type="protein sequence ID" value="AXM95759.1"/>
    <property type="molecule type" value="Genomic_DNA"/>
</dbReference>
<evidence type="ECO:0000313" key="1">
    <source>
        <dbReference type="EMBL" id="AXM95759.1"/>
    </source>
</evidence>
<name>A0AAD0VS41_PSEDL</name>
<accession>A0AAD0VS41</accession>
<dbReference type="Proteomes" id="UP000256503">
    <property type="component" value="Chromosome"/>
</dbReference>
<sequence length="83" mass="9685">MDLEQLKKAIKMWLKTPGWEPTAAELAEIQRLIEERRPTTHEALAQIIDEVIEWRRCWSMEGLDMSDLNAVLLMAAQPPRKDK</sequence>
<dbReference type="GeneID" id="49613379"/>